<dbReference type="SMART" id="SM00271">
    <property type="entry name" value="DnaJ"/>
    <property type="match status" value="1"/>
</dbReference>
<dbReference type="InterPro" id="IPR044713">
    <property type="entry name" value="DNJA1/2-like"/>
</dbReference>
<dbReference type="GO" id="GO:0030544">
    <property type="term" value="F:Hsp70 protein binding"/>
    <property type="evidence" value="ECO:0007669"/>
    <property type="project" value="InterPro"/>
</dbReference>
<evidence type="ECO:0000313" key="13">
    <source>
        <dbReference type="EMBL" id="VDD92455.1"/>
    </source>
</evidence>
<keyword evidence="5 9" id="KW-0862">Zinc</keyword>
<dbReference type="FunFam" id="2.60.260.20:FF:000003">
    <property type="entry name" value="DnaJ subfamily A member 2"/>
    <property type="match status" value="1"/>
</dbReference>
<dbReference type="CDD" id="cd10719">
    <property type="entry name" value="DnaJ_zf"/>
    <property type="match status" value="1"/>
</dbReference>
<dbReference type="PANTHER" id="PTHR43888">
    <property type="entry name" value="DNAJ-LIKE-2, ISOFORM A-RELATED"/>
    <property type="match status" value="1"/>
</dbReference>
<dbReference type="SUPFAM" id="SSF49493">
    <property type="entry name" value="HSP40/DnaJ peptide-binding domain"/>
    <property type="match status" value="2"/>
</dbReference>
<keyword evidence="6" id="KW-0143">Chaperone</keyword>
<reference evidence="15" key="1">
    <citation type="submission" date="2017-02" db="UniProtKB">
        <authorList>
            <consortium name="WormBaseParasite"/>
        </authorList>
    </citation>
    <scope>IDENTIFICATION</scope>
</reference>
<dbReference type="FunFam" id="2.10.230.10:FF:000001">
    <property type="entry name" value="DnaJ subfamily A member 2"/>
    <property type="match status" value="1"/>
</dbReference>
<sequence>MFFSMNGSGRSRDGPVETTLYEILGVEPNATNEEIKKSYRQLAKEYHPDKNPNHGEKFKEISFAYEVLSNPERRELYDERGLDGIKSGSGGFSGAEDLLSSFFGGTGSFFFPGSGKRRKRGQDMVHFLHVSLEDLYKGKTSRLQLSRRVICSSCRGTGTKDGLSRECTGCKGAGIKTECQRLGVGLIRQMQVQCSECGGSGSRISEKDRCKQCKGDRTLRETKVLEVHIERGMHSRQKIFFRKEADEEARTFKIFLHSTRFSPGYETGDVVIVLEQDEHKVFQRQGDDLVMVKKISLCDALCGFKFVVKHLDGSSLLIESPQGEILEPDCIRGVRGQGMPIHGNPESRGTLFIKFEIEFPDVHFLEKKEDYELLRKILGGDEWPEHLPTGENVEEVSLMPFDEGRYERRGHGSGVREAYQDDDDDEYEGFPMGGGAQRVQCAQS</sequence>
<gene>
    <name evidence="13" type="ORF">EVEC_LOCUS7206</name>
</gene>
<dbReference type="InterPro" id="IPR001305">
    <property type="entry name" value="HSP_DnaJ_Cys-rich_dom"/>
</dbReference>
<feature type="region of interest" description="Disordered" evidence="10">
    <location>
        <begin position="404"/>
        <end position="444"/>
    </location>
</feature>
<dbReference type="OrthoDB" id="550424at2759"/>
<keyword evidence="14" id="KW-1185">Reference proteome</keyword>
<evidence type="ECO:0000256" key="9">
    <source>
        <dbReference type="PROSITE-ProRule" id="PRU00546"/>
    </source>
</evidence>
<keyword evidence="4 9" id="KW-0863">Zinc-finger</keyword>
<dbReference type="PROSITE" id="PS00636">
    <property type="entry name" value="DNAJ_1"/>
    <property type="match status" value="1"/>
</dbReference>
<proteinExistence type="inferred from homology"/>
<dbReference type="GO" id="GO:0005524">
    <property type="term" value="F:ATP binding"/>
    <property type="evidence" value="ECO:0007669"/>
    <property type="project" value="InterPro"/>
</dbReference>
<evidence type="ECO:0000256" key="3">
    <source>
        <dbReference type="ARBA" id="ARBA00022737"/>
    </source>
</evidence>
<dbReference type="Gene3D" id="2.10.230.10">
    <property type="entry name" value="Heat shock protein DnaJ, cysteine-rich domain"/>
    <property type="match status" value="1"/>
</dbReference>
<evidence type="ECO:0000313" key="14">
    <source>
        <dbReference type="Proteomes" id="UP000274131"/>
    </source>
</evidence>
<dbReference type="GO" id="GO:0009408">
    <property type="term" value="P:response to heat"/>
    <property type="evidence" value="ECO:0007669"/>
    <property type="project" value="InterPro"/>
</dbReference>
<evidence type="ECO:0000259" key="11">
    <source>
        <dbReference type="PROSITE" id="PS50076"/>
    </source>
</evidence>
<keyword evidence="1" id="KW-0488">Methylation</keyword>
<keyword evidence="3" id="KW-0677">Repeat</keyword>
<keyword evidence="8" id="KW-0636">Prenylation</keyword>
<dbReference type="Pfam" id="PF00226">
    <property type="entry name" value="DnaJ"/>
    <property type="match status" value="1"/>
</dbReference>
<keyword evidence="7" id="KW-0449">Lipoprotein</keyword>
<dbReference type="InterPro" id="IPR036410">
    <property type="entry name" value="HSP_DnaJ_Cys-rich_dom_sf"/>
</dbReference>
<feature type="domain" description="CR-type" evidence="12">
    <location>
        <begin position="138"/>
        <end position="222"/>
    </location>
</feature>
<dbReference type="CDD" id="cd10747">
    <property type="entry name" value="DnaJ_C"/>
    <property type="match status" value="1"/>
</dbReference>
<dbReference type="CDD" id="cd06257">
    <property type="entry name" value="DnaJ"/>
    <property type="match status" value="1"/>
</dbReference>
<keyword evidence="2 9" id="KW-0479">Metal-binding</keyword>
<evidence type="ECO:0000256" key="2">
    <source>
        <dbReference type="ARBA" id="ARBA00022723"/>
    </source>
</evidence>
<dbReference type="InterPro" id="IPR001623">
    <property type="entry name" value="DnaJ_domain"/>
</dbReference>
<reference evidence="13 14" key="2">
    <citation type="submission" date="2018-10" db="EMBL/GenBank/DDBJ databases">
        <authorList>
            <consortium name="Pathogen Informatics"/>
        </authorList>
    </citation>
    <scope>NUCLEOTIDE SEQUENCE [LARGE SCALE GENOMIC DNA]</scope>
</reference>
<dbReference type="InterPro" id="IPR036869">
    <property type="entry name" value="J_dom_sf"/>
</dbReference>
<feature type="zinc finger region" description="CR-type" evidence="9">
    <location>
        <begin position="138"/>
        <end position="222"/>
    </location>
</feature>
<name>A0A0N4VB26_ENTVE</name>
<evidence type="ECO:0000313" key="15">
    <source>
        <dbReference type="WBParaSite" id="EVEC_0000772201-mRNA-1"/>
    </source>
</evidence>
<dbReference type="SUPFAM" id="SSF57938">
    <property type="entry name" value="DnaJ/Hsp40 cysteine-rich domain"/>
    <property type="match status" value="1"/>
</dbReference>
<dbReference type="FunFam" id="1.10.287.110:FF:000016">
    <property type="entry name" value="DnaJ (Hsp40) homolog, subfamily A, member 2"/>
    <property type="match status" value="1"/>
</dbReference>
<dbReference type="Pfam" id="PF01556">
    <property type="entry name" value="DnaJ_C"/>
    <property type="match status" value="1"/>
</dbReference>
<protein>
    <submittedName>
        <fullName evidence="15">DnaJ homolog subfamily A member 2</fullName>
    </submittedName>
</protein>
<dbReference type="InterPro" id="IPR018253">
    <property type="entry name" value="DnaJ_domain_CS"/>
</dbReference>
<dbReference type="InterPro" id="IPR012724">
    <property type="entry name" value="DnaJ"/>
</dbReference>
<dbReference type="Gene3D" id="2.60.260.20">
    <property type="entry name" value="Urease metallochaperone UreE, N-terminal domain"/>
    <property type="match status" value="2"/>
</dbReference>
<dbReference type="HAMAP" id="MF_01152">
    <property type="entry name" value="DnaJ"/>
    <property type="match status" value="1"/>
</dbReference>
<dbReference type="PROSITE" id="PS51188">
    <property type="entry name" value="ZF_CR"/>
    <property type="match status" value="1"/>
</dbReference>
<dbReference type="GO" id="GO:0051082">
    <property type="term" value="F:unfolded protein binding"/>
    <property type="evidence" value="ECO:0007669"/>
    <property type="project" value="InterPro"/>
</dbReference>
<evidence type="ECO:0000259" key="12">
    <source>
        <dbReference type="PROSITE" id="PS51188"/>
    </source>
</evidence>
<dbReference type="Proteomes" id="UP000274131">
    <property type="component" value="Unassembled WGS sequence"/>
</dbReference>
<dbReference type="SUPFAM" id="SSF46565">
    <property type="entry name" value="Chaperone J-domain"/>
    <property type="match status" value="1"/>
</dbReference>
<dbReference type="GO" id="GO:0008270">
    <property type="term" value="F:zinc ion binding"/>
    <property type="evidence" value="ECO:0007669"/>
    <property type="project" value="UniProtKB-KW"/>
</dbReference>
<evidence type="ECO:0000256" key="6">
    <source>
        <dbReference type="ARBA" id="ARBA00023186"/>
    </source>
</evidence>
<dbReference type="GO" id="GO:0006457">
    <property type="term" value="P:protein folding"/>
    <property type="evidence" value="ECO:0007669"/>
    <property type="project" value="InterPro"/>
</dbReference>
<evidence type="ECO:0000256" key="8">
    <source>
        <dbReference type="ARBA" id="ARBA00023289"/>
    </source>
</evidence>
<accession>A0A0N4VB26</accession>
<dbReference type="Gene3D" id="1.10.287.110">
    <property type="entry name" value="DnaJ domain"/>
    <property type="match status" value="1"/>
</dbReference>
<evidence type="ECO:0000256" key="1">
    <source>
        <dbReference type="ARBA" id="ARBA00022481"/>
    </source>
</evidence>
<dbReference type="Pfam" id="PF00684">
    <property type="entry name" value="DnaJ_CXXCXGXG"/>
    <property type="match status" value="1"/>
</dbReference>
<dbReference type="AlphaFoldDB" id="A0A0N4VB26"/>
<dbReference type="PRINTS" id="PR00625">
    <property type="entry name" value="JDOMAIN"/>
</dbReference>
<dbReference type="InterPro" id="IPR002939">
    <property type="entry name" value="DnaJ_C"/>
</dbReference>
<organism evidence="15">
    <name type="scientific">Enterobius vermicularis</name>
    <name type="common">Human pinworm</name>
    <dbReference type="NCBI Taxonomy" id="51028"/>
    <lineage>
        <taxon>Eukaryota</taxon>
        <taxon>Metazoa</taxon>
        <taxon>Ecdysozoa</taxon>
        <taxon>Nematoda</taxon>
        <taxon>Chromadorea</taxon>
        <taxon>Rhabditida</taxon>
        <taxon>Spirurina</taxon>
        <taxon>Oxyuridomorpha</taxon>
        <taxon>Oxyuroidea</taxon>
        <taxon>Oxyuridae</taxon>
        <taxon>Enterobius</taxon>
    </lineage>
</organism>
<dbReference type="InterPro" id="IPR008971">
    <property type="entry name" value="HSP40/DnaJ_pept-bd"/>
</dbReference>
<evidence type="ECO:0000256" key="5">
    <source>
        <dbReference type="ARBA" id="ARBA00022833"/>
    </source>
</evidence>
<evidence type="ECO:0000256" key="7">
    <source>
        <dbReference type="ARBA" id="ARBA00023288"/>
    </source>
</evidence>
<dbReference type="PROSITE" id="PS50076">
    <property type="entry name" value="DNAJ_2"/>
    <property type="match status" value="1"/>
</dbReference>
<dbReference type="WBParaSite" id="EVEC_0000772201-mRNA-1">
    <property type="protein sequence ID" value="EVEC_0000772201-mRNA-1"/>
    <property type="gene ID" value="EVEC_0000772201"/>
</dbReference>
<feature type="domain" description="J" evidence="11">
    <location>
        <begin position="19"/>
        <end position="81"/>
    </location>
</feature>
<evidence type="ECO:0000256" key="4">
    <source>
        <dbReference type="ARBA" id="ARBA00022771"/>
    </source>
</evidence>
<evidence type="ECO:0000256" key="10">
    <source>
        <dbReference type="SAM" id="MobiDB-lite"/>
    </source>
</evidence>
<dbReference type="STRING" id="51028.A0A0N4VB26"/>
<dbReference type="EMBL" id="UXUI01008820">
    <property type="protein sequence ID" value="VDD92455.1"/>
    <property type="molecule type" value="Genomic_DNA"/>
</dbReference>